<feature type="transmembrane region" description="Helical" evidence="1">
    <location>
        <begin position="44"/>
        <end position="66"/>
    </location>
</feature>
<protein>
    <submittedName>
        <fullName evidence="2">Uncharacterized protein</fullName>
    </submittedName>
</protein>
<accession>A0ABU0IRA1</accession>
<evidence type="ECO:0000313" key="2">
    <source>
        <dbReference type="EMBL" id="MDQ0464543.1"/>
    </source>
</evidence>
<keyword evidence="1" id="KW-0472">Membrane</keyword>
<evidence type="ECO:0000256" key="1">
    <source>
        <dbReference type="SAM" id="Phobius"/>
    </source>
</evidence>
<organism evidence="2 3">
    <name type="scientific">Caulobacter ginsengisoli</name>
    <dbReference type="NCBI Taxonomy" id="400775"/>
    <lineage>
        <taxon>Bacteria</taxon>
        <taxon>Pseudomonadati</taxon>
        <taxon>Pseudomonadota</taxon>
        <taxon>Alphaproteobacteria</taxon>
        <taxon>Caulobacterales</taxon>
        <taxon>Caulobacteraceae</taxon>
        <taxon>Caulobacter</taxon>
    </lineage>
</organism>
<proteinExistence type="predicted"/>
<keyword evidence="1" id="KW-0812">Transmembrane</keyword>
<evidence type="ECO:0000313" key="3">
    <source>
        <dbReference type="Proteomes" id="UP001228905"/>
    </source>
</evidence>
<keyword evidence="1" id="KW-1133">Transmembrane helix</keyword>
<dbReference type="RefSeq" id="WP_307349285.1">
    <property type="nucleotide sequence ID" value="NZ_JAUSVS010000003.1"/>
</dbReference>
<comment type="caution">
    <text evidence="2">The sequence shown here is derived from an EMBL/GenBank/DDBJ whole genome shotgun (WGS) entry which is preliminary data.</text>
</comment>
<dbReference type="EMBL" id="JAUSVS010000003">
    <property type="protein sequence ID" value="MDQ0464543.1"/>
    <property type="molecule type" value="Genomic_DNA"/>
</dbReference>
<keyword evidence="3" id="KW-1185">Reference proteome</keyword>
<reference evidence="2 3" key="1">
    <citation type="submission" date="2023-07" db="EMBL/GenBank/DDBJ databases">
        <title>Genomic Encyclopedia of Type Strains, Phase IV (KMG-IV): sequencing the most valuable type-strain genomes for metagenomic binning, comparative biology and taxonomic classification.</title>
        <authorList>
            <person name="Goeker M."/>
        </authorList>
    </citation>
    <scope>NUCLEOTIDE SEQUENCE [LARGE SCALE GENOMIC DNA]</scope>
    <source>
        <strain evidence="2 3">DSM 18695</strain>
    </source>
</reference>
<dbReference type="Proteomes" id="UP001228905">
    <property type="component" value="Unassembled WGS sequence"/>
</dbReference>
<sequence length="133" mass="14849">MRHPLNPAQKRYIRRFMLTMTAYMALILAATYSFDHFHITGVAAYALAIAPGIPLLGVITVIGLYLAEEKDEFERTVLVESMLWGIGVTLAICSVWGLLEVYAGAPRLWVFLVGPIFCGAYGLATPLIRLRYR</sequence>
<feature type="transmembrane region" description="Helical" evidence="1">
    <location>
        <begin position="12"/>
        <end position="32"/>
    </location>
</feature>
<feature type="transmembrane region" description="Helical" evidence="1">
    <location>
        <begin position="108"/>
        <end position="128"/>
    </location>
</feature>
<name>A0ABU0IRA1_9CAUL</name>
<gene>
    <name evidence="2" type="ORF">QO010_002324</name>
</gene>
<feature type="transmembrane region" description="Helical" evidence="1">
    <location>
        <begin position="78"/>
        <end position="102"/>
    </location>
</feature>